<gene>
    <name evidence="1" type="ORF">HY04_05345</name>
    <name evidence="2" type="ORF">NCTC13489_02083</name>
</gene>
<dbReference type="STRING" id="266748.HY04_05345"/>
<keyword evidence="3" id="KW-1185">Reference proteome</keyword>
<accession>A0A448NST0</accession>
<dbReference type="Proteomes" id="UP000028349">
    <property type="component" value="Unassembled WGS sequence"/>
</dbReference>
<reference evidence="2 4" key="2">
    <citation type="submission" date="2018-12" db="EMBL/GenBank/DDBJ databases">
        <authorList>
            <consortium name="Pathogen Informatics"/>
        </authorList>
    </citation>
    <scope>NUCLEOTIDE SEQUENCE [LARGE SCALE GENOMIC DNA]</scope>
    <source>
        <strain evidence="2 4">NCTC13489</strain>
    </source>
</reference>
<reference evidence="1 3" key="1">
    <citation type="submission" date="2014-07" db="EMBL/GenBank/DDBJ databases">
        <authorList>
            <person name="Pisani N.G."/>
            <person name="Newman J.D."/>
        </authorList>
    </citation>
    <scope>NUCLEOTIDE SEQUENCE [LARGE SCALE GENOMIC DNA]</scope>
    <source>
        <strain evidence="1 3">LMG 24720</strain>
    </source>
</reference>
<dbReference type="AlphaFoldDB" id="A0A448NST0"/>
<dbReference type="Proteomes" id="UP000270036">
    <property type="component" value="Chromosome"/>
</dbReference>
<dbReference type="KEGG" id="cant:NCTC13489_02083"/>
<evidence type="ECO:0008006" key="5">
    <source>
        <dbReference type="Google" id="ProtNLM"/>
    </source>
</evidence>
<organism evidence="2 4">
    <name type="scientific">Kaistella antarctica</name>
    <dbReference type="NCBI Taxonomy" id="266748"/>
    <lineage>
        <taxon>Bacteria</taxon>
        <taxon>Pseudomonadati</taxon>
        <taxon>Bacteroidota</taxon>
        <taxon>Flavobacteriia</taxon>
        <taxon>Flavobacteriales</taxon>
        <taxon>Weeksellaceae</taxon>
        <taxon>Chryseobacterium group</taxon>
        <taxon>Kaistella</taxon>
    </lineage>
</organism>
<dbReference type="RefSeq" id="WP_034717911.1">
    <property type="nucleotide sequence ID" value="NZ_FOIX01000001.1"/>
</dbReference>
<name>A0A448NST0_9FLAO</name>
<protein>
    <recommendedName>
        <fullName evidence="5">Lipoprotein</fullName>
    </recommendedName>
</protein>
<proteinExistence type="predicted"/>
<evidence type="ECO:0000313" key="4">
    <source>
        <dbReference type="Proteomes" id="UP000270036"/>
    </source>
</evidence>
<evidence type="ECO:0000313" key="3">
    <source>
        <dbReference type="Proteomes" id="UP000028349"/>
    </source>
</evidence>
<sequence>MKTSQYKNLLITTVLLLFSCNDNNIKEKHILQESKTELLDYKFEQDSILDKVDVKISKSLKDDTKDKTDNLFLDFKYGINDDEIQKTTNELIIQKKIRKEGDKLYYDLFTSSKIFQCEIYLNNNSLKPPNKLNTVALICEYFPFDKNLNPNLYDLDKVKEVLLINNRNFNSIKKLYIQKYGLPKENDYGLIGGRGDKAVFEIRYPDLAKESNSTHPKALIFESGENIVELASTVYGGFCIIYHSKKNIIKRYKEENSKSVKSEKDSFDDI</sequence>
<dbReference type="EMBL" id="JPEP01000002">
    <property type="protein sequence ID" value="KEY17955.1"/>
    <property type="molecule type" value="Genomic_DNA"/>
</dbReference>
<evidence type="ECO:0000313" key="2">
    <source>
        <dbReference type="EMBL" id="VEI00378.1"/>
    </source>
</evidence>
<dbReference type="EMBL" id="LR134441">
    <property type="protein sequence ID" value="VEI00378.1"/>
    <property type="molecule type" value="Genomic_DNA"/>
</dbReference>
<evidence type="ECO:0000313" key="1">
    <source>
        <dbReference type="EMBL" id="KEY17955.1"/>
    </source>
</evidence>
<dbReference type="PROSITE" id="PS51257">
    <property type="entry name" value="PROKAR_LIPOPROTEIN"/>
    <property type="match status" value="1"/>
</dbReference>